<proteinExistence type="predicted"/>
<evidence type="ECO:0000313" key="3">
    <source>
        <dbReference type="Proteomes" id="UP000076079"/>
    </source>
</evidence>
<feature type="transmembrane region" description="Helical" evidence="1">
    <location>
        <begin position="99"/>
        <end position="119"/>
    </location>
</feature>
<feature type="transmembrane region" description="Helical" evidence="1">
    <location>
        <begin position="409"/>
        <end position="430"/>
    </location>
</feature>
<dbReference type="AlphaFoldDB" id="A0A143PUI0"/>
<evidence type="ECO:0000256" key="1">
    <source>
        <dbReference type="SAM" id="Phobius"/>
    </source>
</evidence>
<dbReference type="OrthoDB" id="9263268at2"/>
<protein>
    <submittedName>
        <fullName evidence="2">Uncharacterized protein</fullName>
    </submittedName>
</protein>
<feature type="transmembrane region" description="Helical" evidence="1">
    <location>
        <begin position="189"/>
        <end position="208"/>
    </location>
</feature>
<organism evidence="2 3">
    <name type="scientific">Luteitalea pratensis</name>
    <dbReference type="NCBI Taxonomy" id="1855912"/>
    <lineage>
        <taxon>Bacteria</taxon>
        <taxon>Pseudomonadati</taxon>
        <taxon>Acidobacteriota</taxon>
        <taxon>Vicinamibacteria</taxon>
        <taxon>Vicinamibacterales</taxon>
        <taxon>Vicinamibacteraceae</taxon>
        <taxon>Luteitalea</taxon>
    </lineage>
</organism>
<keyword evidence="1" id="KW-0472">Membrane</keyword>
<feature type="transmembrane region" description="Helical" evidence="1">
    <location>
        <begin position="462"/>
        <end position="484"/>
    </location>
</feature>
<feature type="transmembrane region" description="Helical" evidence="1">
    <location>
        <begin position="40"/>
        <end position="59"/>
    </location>
</feature>
<feature type="transmembrane region" description="Helical" evidence="1">
    <location>
        <begin position="220"/>
        <end position="236"/>
    </location>
</feature>
<feature type="transmembrane region" description="Helical" evidence="1">
    <location>
        <begin position="384"/>
        <end position="402"/>
    </location>
</feature>
<keyword evidence="1" id="KW-1133">Transmembrane helix</keyword>
<name>A0A143PUI0_LUTPR</name>
<keyword evidence="3" id="KW-1185">Reference proteome</keyword>
<gene>
    <name evidence="2" type="ORF">LuPra_04988</name>
</gene>
<dbReference type="RefSeq" id="WP_157899626.1">
    <property type="nucleotide sequence ID" value="NZ_CP015136.1"/>
</dbReference>
<dbReference type="Proteomes" id="UP000076079">
    <property type="component" value="Chromosome"/>
</dbReference>
<dbReference type="KEGG" id="abac:LuPra_04988"/>
<feature type="transmembrane region" description="Helical" evidence="1">
    <location>
        <begin position="436"/>
        <end position="455"/>
    </location>
</feature>
<feature type="transmembrane region" description="Helical" evidence="1">
    <location>
        <begin position="285"/>
        <end position="302"/>
    </location>
</feature>
<keyword evidence="1" id="KW-0812">Transmembrane</keyword>
<feature type="transmembrane region" description="Helical" evidence="1">
    <location>
        <begin position="65"/>
        <end position="87"/>
    </location>
</feature>
<feature type="transmembrane region" description="Helical" evidence="1">
    <location>
        <begin position="256"/>
        <end position="278"/>
    </location>
</feature>
<reference evidence="3" key="2">
    <citation type="submission" date="2016-04" db="EMBL/GenBank/DDBJ databases">
        <title>First Complete Genome Sequence of a Subdivision 6 Acidobacterium.</title>
        <authorList>
            <person name="Huang S."/>
            <person name="Vieira S."/>
            <person name="Bunk B."/>
            <person name="Riedel T."/>
            <person name="Sproeer C."/>
            <person name="Overmann J."/>
        </authorList>
    </citation>
    <scope>NUCLEOTIDE SEQUENCE [LARGE SCALE GENOMIC DNA]</scope>
    <source>
        <strain evidence="3">DSM 100886 HEG_-6_39</strain>
    </source>
</reference>
<dbReference type="EMBL" id="CP015136">
    <property type="protein sequence ID" value="AMY11730.1"/>
    <property type="molecule type" value="Genomic_DNA"/>
</dbReference>
<sequence>MSDGQFLPSLLVYLLTAGVMTTAGVGLLASWPGLSWRQRLFAAPPATLAFWSLVLGMSATMAVRVSVVVAPLWAVTVVLSLRGLGELRRNRSLLTGRPCWALVACLAVPAVTLLPYFVFGLDDYPGSRFPDGWSYASYGQYLWTFPRGTGGDLGPVYEFAFHLANTRHVGSSLLGLLSCLTSPGDTQRAAGLLLAVVLFSFASACLLVAEVRALAHEHRILFVLCTVGSGWVLNAVDLTNYDNLVALSAWPAMTALVWVSPLASSAVWIGLGAWLAAMIYAYPEFGMVMGSAWALSAAWQVWQVRAPGTVSRALLGAATTLVLLGPNIPTMMRFFVSQASAGLSSGVRPGAGGFLALLIPRHVLNGLWGLGGEHQYLRLFWPRTFVAILLTSLLLAGLVRWARRREYGLLAAAVIPLGGGLIFLFVQAYPYGAFKMILSGWWVVLLASTEAVPSFALHRRRLLASACALVLLAIPVIAGGRSMLPLVREGQLTTMRDFRVAEHVASLVGDKPIGVFVEDAEAEHWATYFLRDVKMRLGTTRGYFDLDHVRRSVESDALPWSAVQYLLTDAWDPGPVVEGGGWTLAWQSRRYRLWATDPQGWAVVTRSSTPNGFEQGGGRQTFWMGGGATTFTVVTPQAGCLVWSARIFPGPRVSGPTRRLEVTYAGETPRIVIVTPPELQLQVPVRAGTSTVSFLPMDAANVPSATADQRELILGVADLSVGLRANPSKVVAVENPNGMEALNGQPFFWLGRDAAVVDVSAREPASVVLTGVAMLGPSVSGKPVRRLRITAGGASYETTLGNGAFALPVHVPAGTSRVWFEALDESNVPTLSNGDRRTLLLGIHDLQVSSPQDCATP</sequence>
<accession>A0A143PUI0</accession>
<dbReference type="STRING" id="1855912.LuPra_04988"/>
<feature type="transmembrane region" description="Helical" evidence="1">
    <location>
        <begin position="6"/>
        <end position="28"/>
    </location>
</feature>
<feature type="transmembrane region" description="Helical" evidence="1">
    <location>
        <begin position="314"/>
        <end position="335"/>
    </location>
</feature>
<reference evidence="2 3" key="1">
    <citation type="journal article" date="2016" name="Genome Announc.">
        <title>First Complete Genome Sequence of a Subdivision 6 Acidobacterium Strain.</title>
        <authorList>
            <person name="Huang S."/>
            <person name="Vieira S."/>
            <person name="Bunk B."/>
            <person name="Riedel T."/>
            <person name="Sproer C."/>
            <person name="Overmann J."/>
        </authorList>
    </citation>
    <scope>NUCLEOTIDE SEQUENCE [LARGE SCALE GENOMIC DNA]</scope>
    <source>
        <strain evidence="3">DSM 100886 HEG_-6_39</strain>
    </source>
</reference>
<feature type="transmembrane region" description="Helical" evidence="1">
    <location>
        <begin position="347"/>
        <end position="364"/>
    </location>
</feature>
<evidence type="ECO:0000313" key="2">
    <source>
        <dbReference type="EMBL" id="AMY11730.1"/>
    </source>
</evidence>